<dbReference type="GO" id="GO:0005975">
    <property type="term" value="P:carbohydrate metabolic process"/>
    <property type="evidence" value="ECO:0007669"/>
    <property type="project" value="UniProtKB-ARBA"/>
</dbReference>
<organism evidence="2 3">
    <name type="scientific">Streptosporangium becharense</name>
    <dbReference type="NCBI Taxonomy" id="1816182"/>
    <lineage>
        <taxon>Bacteria</taxon>
        <taxon>Bacillati</taxon>
        <taxon>Actinomycetota</taxon>
        <taxon>Actinomycetes</taxon>
        <taxon>Streptosporangiales</taxon>
        <taxon>Streptosporangiaceae</taxon>
        <taxon>Streptosporangium</taxon>
    </lineage>
</organism>
<gene>
    <name evidence="2" type="ORF">F4562_002528</name>
</gene>
<evidence type="ECO:0000313" key="3">
    <source>
        <dbReference type="Proteomes" id="UP000540685"/>
    </source>
</evidence>
<dbReference type="InterPro" id="IPR013783">
    <property type="entry name" value="Ig-like_fold"/>
</dbReference>
<accession>A0A7W9IFA8</accession>
<dbReference type="Gene3D" id="2.60.40.10">
    <property type="entry name" value="Immunoglobulins"/>
    <property type="match status" value="1"/>
</dbReference>
<sequence length="299" mass="30420">MVGGSVGKGHGVVRVVAGVVSLVLAAVPGPVLAGQALGVPLSAGQTLAGPLPAGRGGEDRGAADLSVRLSASPPVAQPGQPLIYRAQVRNAGPGDAVLPTLTVRLPDGVRVLGVDVAECGPGEAANEVVCASTKDVLAGETGGVTINGLVGPEAHGPLRATATLSSEVVDGNEADNSAQVSTRLDEGTDLAVRLSRRARAGRMVTMAAVVRNRGPKRVRDALLFFDTGGARFLRAEGARCDPLPGSLGCELRAVGPGERVSLRLAFVTRKRGPRAEATVYSARLGDRHPANNTARLRLG</sequence>
<dbReference type="RefSeq" id="WP_184538470.1">
    <property type="nucleotide sequence ID" value="NZ_JACHMP010000001.1"/>
</dbReference>
<dbReference type="AlphaFoldDB" id="A0A7W9IFA8"/>
<dbReference type="EMBL" id="JACHMP010000001">
    <property type="protein sequence ID" value="MBB5819466.1"/>
    <property type="molecule type" value="Genomic_DNA"/>
</dbReference>
<dbReference type="Pfam" id="PF01345">
    <property type="entry name" value="DUF11"/>
    <property type="match status" value="1"/>
</dbReference>
<protein>
    <submittedName>
        <fullName evidence="2">Putative repeat protein (TIGR01451 family)</fullName>
    </submittedName>
</protein>
<comment type="caution">
    <text evidence="2">The sequence shown here is derived from an EMBL/GenBank/DDBJ whole genome shotgun (WGS) entry which is preliminary data.</text>
</comment>
<name>A0A7W9IFA8_9ACTN</name>
<feature type="domain" description="DUF11" evidence="1">
    <location>
        <begin position="64"/>
        <end position="181"/>
    </location>
</feature>
<evidence type="ECO:0000313" key="2">
    <source>
        <dbReference type="EMBL" id="MBB5819466.1"/>
    </source>
</evidence>
<keyword evidence="3" id="KW-1185">Reference proteome</keyword>
<dbReference type="Proteomes" id="UP000540685">
    <property type="component" value="Unassembled WGS sequence"/>
</dbReference>
<reference evidence="2 3" key="1">
    <citation type="submission" date="2020-08" db="EMBL/GenBank/DDBJ databases">
        <title>Sequencing the genomes of 1000 actinobacteria strains.</title>
        <authorList>
            <person name="Klenk H.-P."/>
        </authorList>
    </citation>
    <scope>NUCLEOTIDE SEQUENCE [LARGE SCALE GENOMIC DNA]</scope>
    <source>
        <strain evidence="2 3">DSM 46887</strain>
    </source>
</reference>
<evidence type="ECO:0000259" key="1">
    <source>
        <dbReference type="Pfam" id="PF01345"/>
    </source>
</evidence>
<dbReference type="InterPro" id="IPR001434">
    <property type="entry name" value="OmcB-like_DUF11"/>
</dbReference>
<proteinExistence type="predicted"/>